<dbReference type="GO" id="GO:0016887">
    <property type="term" value="F:ATP hydrolysis activity"/>
    <property type="evidence" value="ECO:0007669"/>
    <property type="project" value="InterPro"/>
</dbReference>
<dbReference type="Pfam" id="PF00122">
    <property type="entry name" value="E1-E2_ATPase"/>
    <property type="match status" value="1"/>
</dbReference>
<evidence type="ECO:0000259" key="7">
    <source>
        <dbReference type="Pfam" id="PF00122"/>
    </source>
</evidence>
<dbReference type="SFLD" id="SFLDF00027">
    <property type="entry name" value="p-type_atpase"/>
    <property type="match status" value="1"/>
</dbReference>
<dbReference type="SFLD" id="SFLDS00003">
    <property type="entry name" value="Haloacid_Dehalogenase"/>
    <property type="match status" value="1"/>
</dbReference>
<dbReference type="InterPro" id="IPR018303">
    <property type="entry name" value="ATPase_P-typ_P_site"/>
</dbReference>
<feature type="transmembrane region" description="Helical" evidence="6">
    <location>
        <begin position="644"/>
        <end position="662"/>
    </location>
</feature>
<dbReference type="InterPro" id="IPR023298">
    <property type="entry name" value="ATPase_P-typ_TM_dom_sf"/>
</dbReference>
<organism evidence="8 9">
    <name type="scientific">Cryobacterium mannosilyticum</name>
    <dbReference type="NCBI Taxonomy" id="1259190"/>
    <lineage>
        <taxon>Bacteria</taxon>
        <taxon>Bacillati</taxon>
        <taxon>Actinomycetota</taxon>
        <taxon>Actinomycetes</taxon>
        <taxon>Micrococcales</taxon>
        <taxon>Microbacteriaceae</taxon>
        <taxon>Cryobacterium</taxon>
    </lineage>
</organism>
<feature type="transmembrane region" description="Helical" evidence="6">
    <location>
        <begin position="43"/>
        <end position="61"/>
    </location>
</feature>
<feature type="transmembrane region" description="Helical" evidence="6">
    <location>
        <begin position="764"/>
        <end position="784"/>
    </location>
</feature>
<dbReference type="Gene3D" id="3.40.50.1000">
    <property type="entry name" value="HAD superfamily/HAD-like"/>
    <property type="match status" value="1"/>
</dbReference>
<evidence type="ECO:0000256" key="2">
    <source>
        <dbReference type="ARBA" id="ARBA00022692"/>
    </source>
</evidence>
<evidence type="ECO:0000256" key="1">
    <source>
        <dbReference type="ARBA" id="ARBA00004651"/>
    </source>
</evidence>
<feature type="transmembrane region" description="Helical" evidence="6">
    <location>
        <begin position="258"/>
        <end position="283"/>
    </location>
</feature>
<dbReference type="GO" id="GO:0005524">
    <property type="term" value="F:ATP binding"/>
    <property type="evidence" value="ECO:0007669"/>
    <property type="project" value="InterPro"/>
</dbReference>
<proteinExistence type="predicted"/>
<keyword evidence="8" id="KW-0378">Hydrolase</keyword>
<dbReference type="InterPro" id="IPR023299">
    <property type="entry name" value="ATPase_P-typ_cyto_dom_N"/>
</dbReference>
<dbReference type="AlphaFoldDB" id="A0A4R8W5P2"/>
<sequence length="797" mass="83053">MALGDELPGLTGGEAAQRLADGRGNDAPQPTSRTVADILRENVFTLFNAILTVCFAAVLLLGDLRDGLFYGVVVANALIGIVQEVRAKVVLDRLALLSTPEVAVKRDGLRQLVPLAGVVLDDILVLRPGDQVPADARVLAGDDLVVDEAMLTGESEPQVKVAGDPLLSGSHVAGGSGYGVVTAVGAASYANKLTAEIKRHSLVHSELRAATNRILVVLSWILGPVIVVTLLGRVSTYGGIAALADFSDGDWRAALRDAVASVVGMIPEGLVLLISLAFGVAAIQLARHKVLIEELAAVEVLARVDVLCLDKTGTLTSGELVFDRLVLDRQAGLDPALEAGASRALGAFGADDAANLTARVLGGHFSADGATVRSRLPFGSARKYSGVALEHDGDTSAWLLGAPERLLAGHPDRLAAANVIAAAGERTLALVRLAGDLSTDAADDPGNHDLTPAALVVFRESVRPHAAETLRYFADQGVRVIVMSGDNPVTVAALARRLGLAGETVNAAGLADDAALAAALGTASLFGRVSPEQKRKAVAILQAEGRTVAMTGDGVNDAMAIKDADLGIAMGAATPATKAASRLVLLDNRFDRLPEVLALGRRVIANVERVANLFLSKTVYGILIALTMAALSLPFPFLPRQLTLVSALAIGIPSFVLALAPNRRIYTPGVLRRIIRYAVPTGVIAAATVLAAFLPLYHRIPLNEARSVTTVALFVVSLAILAALARPLTGPRLALVLSMAAAMVLACTVGFGRIFFAISVSPNPALAFGILVGLLGAAAIELMYRFARRRGLIFDRE</sequence>
<feature type="domain" description="P-type ATPase A" evidence="7">
    <location>
        <begin position="97"/>
        <end position="197"/>
    </location>
</feature>
<evidence type="ECO:0000256" key="6">
    <source>
        <dbReference type="SAM" id="Phobius"/>
    </source>
</evidence>
<dbReference type="PRINTS" id="PR00119">
    <property type="entry name" value="CATATPASE"/>
</dbReference>
<keyword evidence="3" id="KW-1278">Translocase</keyword>
<gene>
    <name evidence="8" type="ORF">E3O32_12365</name>
</gene>
<evidence type="ECO:0000313" key="9">
    <source>
        <dbReference type="Proteomes" id="UP000297643"/>
    </source>
</evidence>
<dbReference type="Proteomes" id="UP000297643">
    <property type="component" value="Unassembled WGS sequence"/>
</dbReference>
<evidence type="ECO:0000256" key="5">
    <source>
        <dbReference type="ARBA" id="ARBA00023136"/>
    </source>
</evidence>
<dbReference type="Gene3D" id="2.70.150.10">
    <property type="entry name" value="Calcium-transporting ATPase, cytoplasmic transduction domain A"/>
    <property type="match status" value="1"/>
</dbReference>
<dbReference type="InterPro" id="IPR023214">
    <property type="entry name" value="HAD_sf"/>
</dbReference>
<dbReference type="SUPFAM" id="SSF56784">
    <property type="entry name" value="HAD-like"/>
    <property type="match status" value="1"/>
</dbReference>
<keyword evidence="9" id="KW-1185">Reference proteome</keyword>
<keyword evidence="4 6" id="KW-1133">Transmembrane helix</keyword>
<dbReference type="SFLD" id="SFLDG00002">
    <property type="entry name" value="C1.7:_P-type_atpase_like"/>
    <property type="match status" value="1"/>
</dbReference>
<dbReference type="SUPFAM" id="SSF81665">
    <property type="entry name" value="Calcium ATPase, transmembrane domain M"/>
    <property type="match status" value="1"/>
</dbReference>
<dbReference type="InterPro" id="IPR036412">
    <property type="entry name" value="HAD-like_sf"/>
</dbReference>
<dbReference type="SUPFAM" id="SSF81653">
    <property type="entry name" value="Calcium ATPase, transduction domain A"/>
    <property type="match status" value="1"/>
</dbReference>
<comment type="subcellular location">
    <subcellularLocation>
        <location evidence="1">Cell membrane</location>
        <topology evidence="1">Multi-pass membrane protein</topology>
    </subcellularLocation>
</comment>
<dbReference type="InterPro" id="IPR044492">
    <property type="entry name" value="P_typ_ATPase_HD_dom"/>
</dbReference>
<keyword evidence="2 6" id="KW-0812">Transmembrane</keyword>
<dbReference type="Gene3D" id="1.20.1110.10">
    <property type="entry name" value="Calcium-transporting ATPase, transmembrane domain"/>
    <property type="match status" value="1"/>
</dbReference>
<dbReference type="Pfam" id="PF00702">
    <property type="entry name" value="Hydrolase"/>
    <property type="match status" value="1"/>
</dbReference>
<comment type="caution">
    <text evidence="8">The sequence shown here is derived from an EMBL/GenBank/DDBJ whole genome shotgun (WGS) entry which is preliminary data.</text>
</comment>
<evidence type="ECO:0000256" key="4">
    <source>
        <dbReference type="ARBA" id="ARBA00022989"/>
    </source>
</evidence>
<accession>A0A4R8W5P2</accession>
<dbReference type="NCBIfam" id="TIGR01494">
    <property type="entry name" value="ATPase_P-type"/>
    <property type="match status" value="2"/>
</dbReference>
<dbReference type="EMBL" id="SOFM01000038">
    <property type="protein sequence ID" value="TFC02020.1"/>
    <property type="molecule type" value="Genomic_DNA"/>
</dbReference>
<evidence type="ECO:0000256" key="3">
    <source>
        <dbReference type="ARBA" id="ARBA00022967"/>
    </source>
</evidence>
<protein>
    <submittedName>
        <fullName evidence="8">HAD family hydrolase</fullName>
    </submittedName>
</protein>
<dbReference type="InterPro" id="IPR059000">
    <property type="entry name" value="ATPase_P-type_domA"/>
</dbReference>
<feature type="transmembrane region" description="Helical" evidence="6">
    <location>
        <begin position="674"/>
        <end position="696"/>
    </location>
</feature>
<feature type="transmembrane region" description="Helical" evidence="6">
    <location>
        <begin position="619"/>
        <end position="638"/>
    </location>
</feature>
<dbReference type="Gene3D" id="3.40.1110.10">
    <property type="entry name" value="Calcium-transporting ATPase, cytoplasmic domain N"/>
    <property type="match status" value="1"/>
</dbReference>
<feature type="transmembrane region" description="Helical" evidence="6">
    <location>
        <begin position="214"/>
        <end position="238"/>
    </location>
</feature>
<name>A0A4R8W5P2_9MICO</name>
<dbReference type="InterPro" id="IPR008250">
    <property type="entry name" value="ATPase_P-typ_transduc_dom_A_sf"/>
</dbReference>
<evidence type="ECO:0000313" key="8">
    <source>
        <dbReference type="EMBL" id="TFC02020.1"/>
    </source>
</evidence>
<feature type="transmembrane region" description="Helical" evidence="6">
    <location>
        <begin position="708"/>
        <end position="726"/>
    </location>
</feature>
<dbReference type="PROSITE" id="PS00154">
    <property type="entry name" value="ATPASE_E1_E2"/>
    <property type="match status" value="1"/>
</dbReference>
<dbReference type="GO" id="GO:0005886">
    <property type="term" value="C:plasma membrane"/>
    <property type="evidence" value="ECO:0007669"/>
    <property type="project" value="UniProtKB-SubCell"/>
</dbReference>
<keyword evidence="5 6" id="KW-0472">Membrane</keyword>
<dbReference type="InterPro" id="IPR001757">
    <property type="entry name" value="P_typ_ATPase"/>
</dbReference>
<dbReference type="PANTHER" id="PTHR42861">
    <property type="entry name" value="CALCIUM-TRANSPORTING ATPASE"/>
    <property type="match status" value="1"/>
</dbReference>
<dbReference type="RefSeq" id="WP_134509947.1">
    <property type="nucleotide sequence ID" value="NZ_SOFM01000038.1"/>
</dbReference>
<feature type="transmembrane region" description="Helical" evidence="6">
    <location>
        <begin position="733"/>
        <end position="758"/>
    </location>
</feature>
<reference evidence="8 9" key="1">
    <citation type="submission" date="2019-03" db="EMBL/GenBank/DDBJ databases">
        <title>Genomics of glacier-inhabiting Cryobacterium strains.</title>
        <authorList>
            <person name="Liu Q."/>
            <person name="Xin Y.-H."/>
        </authorList>
    </citation>
    <scope>NUCLEOTIDE SEQUENCE [LARGE SCALE GENOMIC DNA]</scope>
    <source>
        <strain evidence="8 9">RHLT2-21</strain>
    </source>
</reference>